<evidence type="ECO:0000313" key="1">
    <source>
        <dbReference type="EMBL" id="WOC51228.1"/>
    </source>
</evidence>
<dbReference type="Proteomes" id="UP001432059">
    <property type="component" value="Chromosome"/>
</dbReference>
<dbReference type="KEGG" id="bpor:BPO_0581"/>
<protein>
    <submittedName>
        <fullName evidence="1">Uncharacterized protein</fullName>
    </submittedName>
</protein>
<keyword evidence="2" id="KW-1185">Reference proteome</keyword>
<dbReference type="AlphaFoldDB" id="A0AAU0EYG6"/>
<name>A0AAU0EYG6_9FLAO</name>
<dbReference type="EMBL" id="CP136426">
    <property type="protein sequence ID" value="WOC51228.1"/>
    <property type="molecule type" value="Genomic_DNA"/>
</dbReference>
<accession>A0AAU0EYG6</accession>
<gene>
    <name evidence="1" type="ORF">BPO_0581</name>
</gene>
<sequence>MKIKYIITKKMKKKPLLRPLFRHNGWFYPALCTANIQNIFKTNLKQV</sequence>
<reference evidence="1" key="1">
    <citation type="submission" date="2023-10" db="EMBL/GenBank/DDBJ databases">
        <title>Characterization and whole genome sequencing of a novel strain of Bergeyella porcorum QD2021 isolated from pig.</title>
        <authorList>
            <person name="Liu G."/>
            <person name="Chen C."/>
            <person name="Han X."/>
        </authorList>
    </citation>
    <scope>NUCLEOTIDE SEQUENCE</scope>
    <source>
        <strain evidence="1">QD2021</strain>
    </source>
</reference>
<organism evidence="1 2">
    <name type="scientific">Bergeyella porcorum</name>
    <dbReference type="NCBI Taxonomy" id="1735111"/>
    <lineage>
        <taxon>Bacteria</taxon>
        <taxon>Pseudomonadati</taxon>
        <taxon>Bacteroidota</taxon>
        <taxon>Flavobacteriia</taxon>
        <taxon>Flavobacteriales</taxon>
        <taxon>Weeksellaceae</taxon>
        <taxon>Bergeyella</taxon>
    </lineage>
</organism>
<evidence type="ECO:0000313" key="2">
    <source>
        <dbReference type="Proteomes" id="UP001432059"/>
    </source>
</evidence>
<proteinExistence type="predicted"/>